<dbReference type="Proteomes" id="UP000444980">
    <property type="component" value="Unassembled WGS sequence"/>
</dbReference>
<dbReference type="GO" id="GO:0033194">
    <property type="term" value="P:response to hydroperoxide"/>
    <property type="evidence" value="ECO:0007669"/>
    <property type="project" value="TreeGrafter"/>
</dbReference>
<dbReference type="PANTHER" id="PTHR30283">
    <property type="entry name" value="PEROXIDE STRESS RESPONSE PROTEIN YAAA"/>
    <property type="match status" value="1"/>
</dbReference>
<protein>
    <submittedName>
        <fullName evidence="1">Peroxide stress protein YaaA</fullName>
    </submittedName>
</protein>
<dbReference type="Pfam" id="PF03883">
    <property type="entry name" value="H2O2_YaaD"/>
    <property type="match status" value="1"/>
</dbReference>
<dbReference type="EMBL" id="BJOU01000001">
    <property type="protein sequence ID" value="GED97654.1"/>
    <property type="molecule type" value="Genomic_DNA"/>
</dbReference>
<accession>A0A7I9UWS3</accession>
<comment type="caution">
    <text evidence="1">The sequence shown here is derived from an EMBL/GenBank/DDBJ whole genome shotgun (WGS) entry which is preliminary data.</text>
</comment>
<proteinExistence type="predicted"/>
<organism evidence="1 2">
    <name type="scientific">Gordonia crocea</name>
    <dbReference type="NCBI Taxonomy" id="589162"/>
    <lineage>
        <taxon>Bacteria</taxon>
        <taxon>Bacillati</taxon>
        <taxon>Actinomycetota</taxon>
        <taxon>Actinomycetes</taxon>
        <taxon>Mycobacteriales</taxon>
        <taxon>Gordoniaceae</taxon>
        <taxon>Gordonia</taxon>
    </lineage>
</organism>
<gene>
    <name evidence="1" type="ORF">nbrc107697_16930</name>
</gene>
<dbReference type="NCBIfam" id="NF002544">
    <property type="entry name" value="PRK02101.2-1"/>
    <property type="match status" value="1"/>
</dbReference>
<sequence>MLVILPPSETKADGGDGAPLNLASLSFPSATPTRQHLVDAVVALSADLDASRTALGLGKTAIAEVDRNAELWQAPTRPAVERYAGVLYDALDYAGMTKPTQSKARERLLIGSALFGVLGAGDPIPAYRLSAGSKLPGEPTLSATWKPVLREVFAGVDDFIVDLRSGAYQNLGKVDGAVTVTVMTEKPDGSRSVVSHFNKHYKGLVARDLVRTRRTVSDVNGVAAVLADAGQRVELAGPTTIVVFTD</sequence>
<reference evidence="2" key="1">
    <citation type="submission" date="2019-06" db="EMBL/GenBank/DDBJ databases">
        <title>Gordonia isolated from sludge of a wastewater treatment plant.</title>
        <authorList>
            <person name="Tamura T."/>
            <person name="Aoyama K."/>
            <person name="Kang Y."/>
            <person name="Saito S."/>
            <person name="Akiyama N."/>
            <person name="Yazawa K."/>
            <person name="Gonoi T."/>
            <person name="Mikami Y."/>
        </authorList>
    </citation>
    <scope>NUCLEOTIDE SEQUENCE [LARGE SCALE GENOMIC DNA]</scope>
    <source>
        <strain evidence="2">NBRC 107697</strain>
    </source>
</reference>
<dbReference type="PANTHER" id="PTHR30283:SF4">
    <property type="entry name" value="PEROXIDE STRESS RESISTANCE PROTEIN YAAA"/>
    <property type="match status" value="1"/>
</dbReference>
<dbReference type="OrthoDB" id="3210767at2"/>
<dbReference type="RefSeq" id="WP_161926952.1">
    <property type="nucleotide sequence ID" value="NZ_BJOU01000001.1"/>
</dbReference>
<dbReference type="GO" id="GO:0005829">
    <property type="term" value="C:cytosol"/>
    <property type="evidence" value="ECO:0007669"/>
    <property type="project" value="TreeGrafter"/>
</dbReference>
<keyword evidence="2" id="KW-1185">Reference proteome</keyword>
<dbReference type="AlphaFoldDB" id="A0A7I9UWS3"/>
<dbReference type="InterPro" id="IPR005583">
    <property type="entry name" value="YaaA"/>
</dbReference>
<name>A0A7I9UWS3_9ACTN</name>
<evidence type="ECO:0000313" key="1">
    <source>
        <dbReference type="EMBL" id="GED97654.1"/>
    </source>
</evidence>
<evidence type="ECO:0000313" key="2">
    <source>
        <dbReference type="Proteomes" id="UP000444980"/>
    </source>
</evidence>